<gene>
    <name evidence="2" type="ORF">AB996_1670</name>
</gene>
<evidence type="ECO:0000313" key="2">
    <source>
        <dbReference type="EMBL" id="KZK05789.1"/>
    </source>
</evidence>
<dbReference type="PANTHER" id="PTHR48090:SF7">
    <property type="entry name" value="RFBJ PROTEIN"/>
    <property type="match status" value="1"/>
</dbReference>
<feature type="domain" description="Glycosyltransferase 2-like" evidence="1">
    <location>
        <begin position="8"/>
        <end position="171"/>
    </location>
</feature>
<evidence type="ECO:0000259" key="1">
    <source>
        <dbReference type="Pfam" id="PF00535"/>
    </source>
</evidence>
<reference evidence="2 3" key="1">
    <citation type="submission" date="2015-08" db="EMBL/GenBank/DDBJ databases">
        <title>Draft Genome Sequences of 11 Lactococcus lactis subspecies cremoris strains.</title>
        <authorList>
            <person name="Wels M."/>
            <person name="Backus L."/>
            <person name="Boekhorst J."/>
            <person name="Dijkstra A."/>
            <person name="Beerthuizen M."/>
            <person name="Siezen R."/>
            <person name="Bachmann H."/>
            <person name="Van Hijum S."/>
        </authorList>
    </citation>
    <scope>NUCLEOTIDE SEQUENCE [LARGE SCALE GENOMIC DNA]</scope>
    <source>
        <strain evidence="2 3">KW10</strain>
    </source>
</reference>
<dbReference type="InterPro" id="IPR050256">
    <property type="entry name" value="Glycosyltransferase_2"/>
</dbReference>
<accession>A0A166J9G4</accession>
<dbReference type="Gene3D" id="3.90.550.10">
    <property type="entry name" value="Spore Coat Polysaccharide Biosynthesis Protein SpsA, Chain A"/>
    <property type="match status" value="1"/>
</dbReference>
<sequence length="242" mass="27242">MVEPKILLIIPAYNESEGIAQVVQKVEQYRRKSKYIIDYIVINDGSTDNEEEVLRKNKINHIELIQNLGIGGAVQTGYKYALEKGYDVAIQYDGDGQHDIESLPCLIEPLLNGEADFTVGSRFLEDSNSEFQSSTTRQIGIRILSALIYMTSKIRIKDVTSGYRAANKKVISQFVGRYPSQYPEPESYMHLFAKNIRVKEVGVRMFERETGTSSINLFKGMSYMISVSLAILFSAIMGGKKS</sequence>
<dbReference type="CDD" id="cd04179">
    <property type="entry name" value="DPM_DPG-synthase_like"/>
    <property type="match status" value="1"/>
</dbReference>
<dbReference type="InterPro" id="IPR029044">
    <property type="entry name" value="Nucleotide-diphossugar_trans"/>
</dbReference>
<dbReference type="PANTHER" id="PTHR48090">
    <property type="entry name" value="UNDECAPRENYL-PHOSPHATE 4-DEOXY-4-FORMAMIDO-L-ARABINOSE TRANSFERASE-RELATED"/>
    <property type="match status" value="1"/>
</dbReference>
<protein>
    <submittedName>
        <fullName evidence="2">Surface polysaccharide</fullName>
    </submittedName>
</protein>
<dbReference type="EMBL" id="LIYF01000027">
    <property type="protein sequence ID" value="KZK05789.1"/>
    <property type="molecule type" value="Genomic_DNA"/>
</dbReference>
<dbReference type="AlphaFoldDB" id="A0A166J9G4"/>
<proteinExistence type="predicted"/>
<dbReference type="InterPro" id="IPR001173">
    <property type="entry name" value="Glyco_trans_2-like"/>
</dbReference>
<dbReference type="SUPFAM" id="SSF53448">
    <property type="entry name" value="Nucleotide-diphospho-sugar transferases"/>
    <property type="match status" value="1"/>
</dbReference>
<dbReference type="RefSeq" id="WP_063282000.1">
    <property type="nucleotide sequence ID" value="NZ_LIYF01000027.1"/>
</dbReference>
<dbReference type="Proteomes" id="UP000076519">
    <property type="component" value="Unassembled WGS sequence"/>
</dbReference>
<evidence type="ECO:0000313" key="3">
    <source>
        <dbReference type="Proteomes" id="UP000076519"/>
    </source>
</evidence>
<organism evidence="2 3">
    <name type="scientific">Lactococcus lactis subsp. cremoris</name>
    <name type="common">Streptococcus cremoris</name>
    <dbReference type="NCBI Taxonomy" id="1359"/>
    <lineage>
        <taxon>Bacteria</taxon>
        <taxon>Bacillati</taxon>
        <taxon>Bacillota</taxon>
        <taxon>Bacilli</taxon>
        <taxon>Lactobacillales</taxon>
        <taxon>Streptococcaceae</taxon>
        <taxon>Lactococcus</taxon>
    </lineage>
</organism>
<dbReference type="PATRIC" id="fig|1359.32.peg.1854"/>
<name>A0A166J9G4_LACLC</name>
<comment type="caution">
    <text evidence="2">The sequence shown here is derived from an EMBL/GenBank/DDBJ whole genome shotgun (WGS) entry which is preliminary data.</text>
</comment>
<dbReference type="Pfam" id="PF00535">
    <property type="entry name" value="Glycos_transf_2"/>
    <property type="match status" value="1"/>
</dbReference>